<dbReference type="AlphaFoldDB" id="A0A7S4CY33"/>
<accession>A0A7S4CY33</accession>
<evidence type="ECO:0000256" key="1">
    <source>
        <dbReference type="SAM" id="MobiDB-lite"/>
    </source>
</evidence>
<sequence length="360" mass="39974">MYPDPMDATPLDDADPGPRQHRPKALFGAPSIFSILKWKTVEQGAEACVKWRDIVSFKFHILRSYARLISRSLQLVVSEVYRLLQTLGMPTMMGVRDMLGSLGRFMPVWSTVQPDEADMADMFWHIPKDDVVPSLNLIFTLLECERRGCAEFFSLHKSGEKTLDRIGTATCADFRVISRSELLAFVEWDLHHNTGVVLGQLLLRQGDRGVPIGGHLSAQLAELWALARELGWVFGERKPELMKAWQEALRARACDPRVPVDISDVCLSVTDPVEQVHASSHPSHSHGRVLASTDRASVFRGILRQDGFGGWWSPTDFSFGSLDISGVRIDLLATSLWDAAPDGRMGTVVACAPPPVTGRC</sequence>
<evidence type="ECO:0000313" key="2">
    <source>
        <dbReference type="EMBL" id="CAE0809882.1"/>
    </source>
</evidence>
<proteinExistence type="predicted"/>
<reference evidence="2" key="1">
    <citation type="submission" date="2021-01" db="EMBL/GenBank/DDBJ databases">
        <authorList>
            <person name="Corre E."/>
            <person name="Pelletier E."/>
            <person name="Niang G."/>
            <person name="Scheremetjew M."/>
            <person name="Finn R."/>
            <person name="Kale V."/>
            <person name="Holt S."/>
            <person name="Cochrane G."/>
            <person name="Meng A."/>
            <person name="Brown T."/>
            <person name="Cohen L."/>
        </authorList>
    </citation>
    <scope>NUCLEOTIDE SEQUENCE</scope>
    <source>
        <strain evidence="2">CCMP1594</strain>
    </source>
</reference>
<dbReference type="EMBL" id="HBJA01059361">
    <property type="protein sequence ID" value="CAE0809882.1"/>
    <property type="molecule type" value="Transcribed_RNA"/>
</dbReference>
<gene>
    <name evidence="2" type="ORF">EGYM00163_LOCUS21016</name>
</gene>
<organism evidence="2">
    <name type="scientific">Eutreptiella gymnastica</name>
    <dbReference type="NCBI Taxonomy" id="73025"/>
    <lineage>
        <taxon>Eukaryota</taxon>
        <taxon>Discoba</taxon>
        <taxon>Euglenozoa</taxon>
        <taxon>Euglenida</taxon>
        <taxon>Spirocuta</taxon>
        <taxon>Euglenophyceae</taxon>
        <taxon>Eutreptiales</taxon>
        <taxon>Eutreptiaceae</taxon>
        <taxon>Eutreptiella</taxon>
    </lineage>
</organism>
<name>A0A7S4CY33_9EUGL</name>
<protein>
    <submittedName>
        <fullName evidence="2">Uncharacterized protein</fullName>
    </submittedName>
</protein>
<feature type="region of interest" description="Disordered" evidence="1">
    <location>
        <begin position="1"/>
        <end position="20"/>
    </location>
</feature>